<dbReference type="EMBL" id="CP022118">
    <property type="protein sequence ID" value="ASG19115.1"/>
    <property type="molecule type" value="Genomic_DNA"/>
</dbReference>
<sequence length="61" mass="7047">MRILFYGRKFYSAGKKSRTVTAVQWLILKREKDAWLVVRSLPGILLDNVAGIADFIRCSFQ</sequence>
<dbReference type="Proteomes" id="UP000197157">
    <property type="component" value="Plasmid unnamed1"/>
</dbReference>
<gene>
    <name evidence="1" type="ORF">LFZ25_25045</name>
</gene>
<protein>
    <submittedName>
        <fullName evidence="1">Uncharacterized protein</fullName>
    </submittedName>
</protein>
<keyword evidence="1" id="KW-0614">Plasmid</keyword>
<proteinExistence type="predicted"/>
<evidence type="ECO:0000313" key="2">
    <source>
        <dbReference type="Proteomes" id="UP000197157"/>
    </source>
</evidence>
<evidence type="ECO:0000313" key="1">
    <source>
        <dbReference type="EMBL" id="ASG19115.1"/>
    </source>
</evidence>
<geneLocation type="plasmid" evidence="1">
    <name>unnamed1</name>
</geneLocation>
<dbReference type="AlphaFoldDB" id="A0A241PXB6"/>
<accession>A0A241PXB6</accession>
<reference evidence="1 2" key="1">
    <citation type="submission" date="2017-06" db="EMBL/GenBank/DDBJ databases">
        <title>Salmonella reference genomes for public health.</title>
        <authorList>
            <person name="Robertson J."/>
            <person name="Yoshida C."/>
            <person name="Gurnik S."/>
            <person name="Nash J."/>
        </authorList>
    </citation>
    <scope>NUCLEOTIDE SEQUENCE [LARGE SCALE GENOMIC DNA]</scope>
    <source>
        <strain evidence="1 2">S-1643</strain>
        <plasmid evidence="2">Plasmid unnamed1</plasmid>
    </source>
</reference>
<organism evidence="1 2">
    <name type="scientific">Salmonella enterica subsp. enterica serovar Macclesfield str. S-1643</name>
    <dbReference type="NCBI Taxonomy" id="1242107"/>
    <lineage>
        <taxon>Bacteria</taxon>
        <taxon>Pseudomonadati</taxon>
        <taxon>Pseudomonadota</taxon>
        <taxon>Gammaproteobacteria</taxon>
        <taxon>Enterobacterales</taxon>
        <taxon>Enterobacteriaceae</taxon>
        <taxon>Salmonella</taxon>
    </lineage>
</organism>
<name>A0A241PXB6_SALET</name>